<protein>
    <submittedName>
        <fullName evidence="3">Uncharacterized protein</fullName>
    </submittedName>
</protein>
<feature type="coiled-coil region" evidence="1">
    <location>
        <begin position="230"/>
        <end position="257"/>
    </location>
</feature>
<dbReference type="Proteomes" id="UP001519331">
    <property type="component" value="Unassembled WGS sequence"/>
</dbReference>
<reference evidence="3 4" key="1">
    <citation type="submission" date="2021-03" db="EMBL/GenBank/DDBJ databases">
        <title>Sequencing the genomes of 1000 actinobacteria strains.</title>
        <authorList>
            <person name="Klenk H.-P."/>
        </authorList>
    </citation>
    <scope>NUCLEOTIDE SEQUENCE [LARGE SCALE GENOMIC DNA]</scope>
    <source>
        <strain evidence="3 4">DSM 12544</strain>
    </source>
</reference>
<gene>
    <name evidence="3" type="ORF">JOF45_002638</name>
</gene>
<feature type="compositionally biased region" description="Acidic residues" evidence="2">
    <location>
        <begin position="596"/>
        <end position="617"/>
    </location>
</feature>
<keyword evidence="4" id="KW-1185">Reference proteome</keyword>
<sequence>MSAQILEGNQDHGLRLRLVEPGQYGARSYRGEVVDVFDASVSFNSEGEPGVLDIRTYKDSAGAASLQGDYEIQVEMWDQRDLEYKPLDDGRFIVDTYEEDRVEETNLIHYRCPNALMLLDKVKIGLAPNARNLNRAYDIAQERLREVQGPYERALERFEELATWVRRRHGLGGKNYAYYGVYWISNTRNVPHGSLASNASHDGRLYYYHRPSDTWRALSMSAWPRNKERLTELGVEVANLRHRYNSARDRFDKAERAARETSVGGRRFFYNSSPGRTLATLWAEGIRRDEAEGFESPRWDVLKGRQRTFSNARDSAGVLWPAESRTNHDFPLGGSLLQVLLDFRERGLIDFKTSFSRLHITRAGGLEVDQSDRVNLLLGRDLTSANQRGSRFQHYSVAMVLDGTGYAHRLPYQAGGDSSRTAWGFWEGTISEPEAETRDQARSLTHRERQAAQRRFKIEETLGVTLGPSSAIPMVDYQPGHWISVWDHEGERSRRRVNQIVLSWSPDEPVTAVVTLDERFQRSATSFARTMSKTVGGVDHLQGHVPRDPALEPPLSTTEPYFAPTLTGISSSVRFTSDGSPVVVLRPEFADPGLPEPEDPDTYDEGSLPDEETDPGDDGFIPDPDDSDDPAPVG</sequence>
<organism evidence="3 4">
    <name type="scientific">Nesterenkonia lacusekhoensis</name>
    <dbReference type="NCBI Taxonomy" id="150832"/>
    <lineage>
        <taxon>Bacteria</taxon>
        <taxon>Bacillati</taxon>
        <taxon>Actinomycetota</taxon>
        <taxon>Actinomycetes</taxon>
        <taxon>Micrococcales</taxon>
        <taxon>Micrococcaceae</taxon>
        <taxon>Nesterenkonia</taxon>
    </lineage>
</organism>
<feature type="region of interest" description="Disordered" evidence="2">
    <location>
        <begin position="586"/>
        <end position="634"/>
    </location>
</feature>
<accession>A0ABS4T508</accession>
<evidence type="ECO:0000256" key="1">
    <source>
        <dbReference type="SAM" id="Coils"/>
    </source>
</evidence>
<dbReference type="EMBL" id="JAGINX010000002">
    <property type="protein sequence ID" value="MBP2319555.1"/>
    <property type="molecule type" value="Genomic_DNA"/>
</dbReference>
<name>A0ABS4T508_9MICC</name>
<dbReference type="RefSeq" id="WP_210051512.1">
    <property type="nucleotide sequence ID" value="NZ_JAGINX010000002.1"/>
</dbReference>
<keyword evidence="1" id="KW-0175">Coiled coil</keyword>
<proteinExistence type="predicted"/>
<feature type="compositionally biased region" description="Acidic residues" evidence="2">
    <location>
        <begin position="623"/>
        <end position="634"/>
    </location>
</feature>
<evidence type="ECO:0000256" key="2">
    <source>
        <dbReference type="SAM" id="MobiDB-lite"/>
    </source>
</evidence>
<comment type="caution">
    <text evidence="3">The sequence shown here is derived from an EMBL/GenBank/DDBJ whole genome shotgun (WGS) entry which is preliminary data.</text>
</comment>
<evidence type="ECO:0000313" key="4">
    <source>
        <dbReference type="Proteomes" id="UP001519331"/>
    </source>
</evidence>
<evidence type="ECO:0000313" key="3">
    <source>
        <dbReference type="EMBL" id="MBP2319555.1"/>
    </source>
</evidence>